<keyword evidence="1" id="KW-0805">Transcription regulation</keyword>
<dbReference type="InterPro" id="IPR001845">
    <property type="entry name" value="HTH_ArsR_DNA-bd_dom"/>
</dbReference>
<reference evidence="5 6" key="1">
    <citation type="journal article" date="2016" name="Nat. Commun.">
        <title>Thousands of microbial genomes shed light on interconnected biogeochemical processes in an aquifer system.</title>
        <authorList>
            <person name="Anantharaman K."/>
            <person name="Brown C.T."/>
            <person name="Hug L.A."/>
            <person name="Sharon I."/>
            <person name="Castelle C.J."/>
            <person name="Probst A.J."/>
            <person name="Thomas B.C."/>
            <person name="Singh A."/>
            <person name="Wilkins M.J."/>
            <person name="Karaoz U."/>
            <person name="Brodie E.L."/>
            <person name="Williams K.H."/>
            <person name="Hubbard S.S."/>
            <person name="Banfield J.F."/>
        </authorList>
    </citation>
    <scope>NUCLEOTIDE SEQUENCE [LARGE SCALE GENOMIC DNA]</scope>
</reference>
<dbReference type="SUPFAM" id="SSF46785">
    <property type="entry name" value="Winged helix' DNA-binding domain"/>
    <property type="match status" value="1"/>
</dbReference>
<dbReference type="InterPro" id="IPR051081">
    <property type="entry name" value="HTH_MetalResp_TranReg"/>
</dbReference>
<evidence type="ECO:0000259" key="4">
    <source>
        <dbReference type="PROSITE" id="PS50987"/>
    </source>
</evidence>
<gene>
    <name evidence="5" type="ORF">A3I40_00710</name>
</gene>
<comment type="caution">
    <text evidence="5">The sequence shown here is derived from an EMBL/GenBank/DDBJ whole genome shotgun (WGS) entry which is preliminary data.</text>
</comment>
<dbReference type="Proteomes" id="UP000178723">
    <property type="component" value="Unassembled WGS sequence"/>
</dbReference>
<dbReference type="CDD" id="cd00090">
    <property type="entry name" value="HTH_ARSR"/>
    <property type="match status" value="1"/>
</dbReference>
<dbReference type="SMART" id="SM00418">
    <property type="entry name" value="HTH_ARSR"/>
    <property type="match status" value="1"/>
</dbReference>
<sequence>MKQIEKTLKALANRRRLAIVKYLKKVKEATVGEIAEEIKLSFKATSKHLGVLSSADIVEKEQRSLQMWYYLAPRLNHIAKYISNSLE</sequence>
<dbReference type="PROSITE" id="PS50987">
    <property type="entry name" value="HTH_ARSR_2"/>
    <property type="match status" value="1"/>
</dbReference>
<dbReference type="STRING" id="1802407.A3I40_00710"/>
<dbReference type="InterPro" id="IPR011991">
    <property type="entry name" value="ArsR-like_HTH"/>
</dbReference>
<evidence type="ECO:0000256" key="2">
    <source>
        <dbReference type="ARBA" id="ARBA00023125"/>
    </source>
</evidence>
<dbReference type="PANTHER" id="PTHR33154:SF33">
    <property type="entry name" value="TRANSCRIPTIONAL REPRESSOR SDPR"/>
    <property type="match status" value="1"/>
</dbReference>
<keyword evidence="3" id="KW-0804">Transcription</keyword>
<proteinExistence type="predicted"/>
<dbReference type="EMBL" id="MGEP01000057">
    <property type="protein sequence ID" value="OGL85882.1"/>
    <property type="molecule type" value="Genomic_DNA"/>
</dbReference>
<organism evidence="5 6">
    <name type="scientific">Candidatus Uhrbacteria bacterium RIFCSPLOWO2_02_FULL_48_12</name>
    <dbReference type="NCBI Taxonomy" id="1802407"/>
    <lineage>
        <taxon>Bacteria</taxon>
        <taxon>Candidatus Uhriibacteriota</taxon>
    </lineage>
</organism>
<dbReference type="AlphaFoldDB" id="A0A1F7V5T9"/>
<dbReference type="NCBIfam" id="NF033788">
    <property type="entry name" value="HTH_metalloreg"/>
    <property type="match status" value="1"/>
</dbReference>
<dbReference type="GO" id="GO:0003677">
    <property type="term" value="F:DNA binding"/>
    <property type="evidence" value="ECO:0007669"/>
    <property type="project" value="UniProtKB-KW"/>
</dbReference>
<dbReference type="PRINTS" id="PR00778">
    <property type="entry name" value="HTHARSR"/>
</dbReference>
<keyword evidence="2" id="KW-0238">DNA-binding</keyword>
<evidence type="ECO:0000313" key="6">
    <source>
        <dbReference type="Proteomes" id="UP000178723"/>
    </source>
</evidence>
<feature type="domain" description="HTH arsR-type" evidence="4">
    <location>
        <begin position="1"/>
        <end position="87"/>
    </location>
</feature>
<name>A0A1F7V5T9_9BACT</name>
<evidence type="ECO:0000313" key="5">
    <source>
        <dbReference type="EMBL" id="OGL85882.1"/>
    </source>
</evidence>
<dbReference type="InterPro" id="IPR036390">
    <property type="entry name" value="WH_DNA-bd_sf"/>
</dbReference>
<accession>A0A1F7V5T9</accession>
<dbReference type="Gene3D" id="1.10.10.10">
    <property type="entry name" value="Winged helix-like DNA-binding domain superfamily/Winged helix DNA-binding domain"/>
    <property type="match status" value="1"/>
</dbReference>
<protein>
    <recommendedName>
        <fullName evidence="4">HTH arsR-type domain-containing protein</fullName>
    </recommendedName>
</protein>
<dbReference type="Pfam" id="PF01022">
    <property type="entry name" value="HTH_5"/>
    <property type="match status" value="1"/>
</dbReference>
<dbReference type="GO" id="GO:0003700">
    <property type="term" value="F:DNA-binding transcription factor activity"/>
    <property type="evidence" value="ECO:0007669"/>
    <property type="project" value="InterPro"/>
</dbReference>
<dbReference type="PANTHER" id="PTHR33154">
    <property type="entry name" value="TRANSCRIPTIONAL REGULATOR, ARSR FAMILY"/>
    <property type="match status" value="1"/>
</dbReference>
<dbReference type="InterPro" id="IPR036388">
    <property type="entry name" value="WH-like_DNA-bd_sf"/>
</dbReference>
<evidence type="ECO:0000256" key="3">
    <source>
        <dbReference type="ARBA" id="ARBA00023163"/>
    </source>
</evidence>
<evidence type="ECO:0000256" key="1">
    <source>
        <dbReference type="ARBA" id="ARBA00023015"/>
    </source>
</evidence>